<proteinExistence type="predicted"/>
<protein>
    <submittedName>
        <fullName evidence="1">Uncharacterized protein</fullName>
    </submittedName>
</protein>
<organism evidence="1 2">
    <name type="scientific">Sphingomonas parva</name>
    <dbReference type="NCBI Taxonomy" id="2555898"/>
    <lineage>
        <taxon>Bacteria</taxon>
        <taxon>Pseudomonadati</taxon>
        <taxon>Pseudomonadota</taxon>
        <taxon>Alphaproteobacteria</taxon>
        <taxon>Sphingomonadales</taxon>
        <taxon>Sphingomonadaceae</taxon>
        <taxon>Sphingomonas</taxon>
    </lineage>
</organism>
<accession>A0A4Y8ZQP9</accession>
<gene>
    <name evidence="1" type="ORF">E2493_14745</name>
</gene>
<evidence type="ECO:0000313" key="1">
    <source>
        <dbReference type="EMBL" id="TFI57465.1"/>
    </source>
</evidence>
<dbReference type="OrthoDB" id="7595614at2"/>
<reference evidence="1 2" key="1">
    <citation type="submission" date="2019-03" db="EMBL/GenBank/DDBJ databases">
        <title>Genome sequence of Sphingomonas sp. 17J27-24.</title>
        <authorList>
            <person name="Kim M."/>
            <person name="Maeng S."/>
            <person name="Sathiyaraj S."/>
        </authorList>
    </citation>
    <scope>NUCLEOTIDE SEQUENCE [LARGE SCALE GENOMIC DNA]</scope>
    <source>
        <strain evidence="1 2">17J27-24</strain>
    </source>
</reference>
<evidence type="ECO:0000313" key="2">
    <source>
        <dbReference type="Proteomes" id="UP000298213"/>
    </source>
</evidence>
<keyword evidence="2" id="KW-1185">Reference proteome</keyword>
<comment type="caution">
    <text evidence="1">The sequence shown here is derived from an EMBL/GenBank/DDBJ whole genome shotgun (WGS) entry which is preliminary data.</text>
</comment>
<dbReference type="RefSeq" id="WP_135088125.1">
    <property type="nucleotide sequence ID" value="NZ_SPDV01000030.1"/>
</dbReference>
<dbReference type="AlphaFoldDB" id="A0A4Y8ZQP9"/>
<sequence>MPLSTFPAPAAADPPAISAEAAISRQRDQLLDGSGIGCRRGGDEEIVVCGSRNDDREPLAAQRVPGERVHLLPSEPPSALAAMSAGERSCAESRACGATIDFLKAGKVLVKIGKHILGDDD</sequence>
<name>A0A4Y8ZQP9_9SPHN</name>
<dbReference type="Proteomes" id="UP000298213">
    <property type="component" value="Unassembled WGS sequence"/>
</dbReference>
<dbReference type="EMBL" id="SPDV01000030">
    <property type="protein sequence ID" value="TFI57465.1"/>
    <property type="molecule type" value="Genomic_DNA"/>
</dbReference>